<dbReference type="EMBL" id="CAFAAH010000209">
    <property type="protein sequence ID" value="CAB4805648.1"/>
    <property type="molecule type" value="Genomic_DNA"/>
</dbReference>
<dbReference type="SUPFAM" id="SSF55469">
    <property type="entry name" value="FMN-dependent nitroreductase-like"/>
    <property type="match status" value="1"/>
</dbReference>
<keyword evidence="1" id="KW-0285">Flavoprotein</keyword>
<accession>A0A6J6MPX4</accession>
<organism evidence="5">
    <name type="scientific">freshwater metagenome</name>
    <dbReference type="NCBI Taxonomy" id="449393"/>
    <lineage>
        <taxon>unclassified sequences</taxon>
        <taxon>metagenomes</taxon>
        <taxon>ecological metagenomes</taxon>
    </lineage>
</organism>
<name>A0A6J6MPX4_9ZZZZ</name>
<evidence type="ECO:0000313" key="6">
    <source>
        <dbReference type="EMBL" id="CAB4805648.1"/>
    </source>
</evidence>
<evidence type="ECO:0000259" key="4">
    <source>
        <dbReference type="Pfam" id="PF00881"/>
    </source>
</evidence>
<dbReference type="AlphaFoldDB" id="A0A6J6MPX4"/>
<dbReference type="GO" id="GO:0016491">
    <property type="term" value="F:oxidoreductase activity"/>
    <property type="evidence" value="ECO:0007669"/>
    <property type="project" value="UniProtKB-KW"/>
</dbReference>
<dbReference type="InterPro" id="IPR029479">
    <property type="entry name" value="Nitroreductase"/>
</dbReference>
<dbReference type="Pfam" id="PF00881">
    <property type="entry name" value="Nitroreductase"/>
    <property type="match status" value="1"/>
</dbReference>
<evidence type="ECO:0000256" key="3">
    <source>
        <dbReference type="ARBA" id="ARBA00023002"/>
    </source>
</evidence>
<evidence type="ECO:0000256" key="1">
    <source>
        <dbReference type="ARBA" id="ARBA00022630"/>
    </source>
</evidence>
<dbReference type="PANTHER" id="PTHR23026">
    <property type="entry name" value="NADPH NITROREDUCTASE"/>
    <property type="match status" value="1"/>
</dbReference>
<feature type="domain" description="Nitroreductase" evidence="4">
    <location>
        <begin position="17"/>
        <end position="201"/>
    </location>
</feature>
<dbReference type="PANTHER" id="PTHR23026:SF90">
    <property type="entry name" value="IODOTYROSINE DEIODINASE 1"/>
    <property type="match status" value="1"/>
</dbReference>
<keyword evidence="2" id="KW-0288">FMN</keyword>
<gene>
    <name evidence="5" type="ORF">UFOPK2242_01657</name>
    <name evidence="6" type="ORF">UFOPK2996_01313</name>
    <name evidence="7" type="ORF">UFOPK3974_00256</name>
</gene>
<protein>
    <submittedName>
        <fullName evidence="5">Unannotated protein</fullName>
    </submittedName>
</protein>
<dbReference type="InterPro" id="IPR050627">
    <property type="entry name" value="Nitroreductase/BluB"/>
</dbReference>
<evidence type="ECO:0000313" key="5">
    <source>
        <dbReference type="EMBL" id="CAB4674463.1"/>
    </source>
</evidence>
<dbReference type="EMBL" id="CAFBOR010000020">
    <property type="protein sequence ID" value="CAB4979182.1"/>
    <property type="molecule type" value="Genomic_DNA"/>
</dbReference>
<reference evidence="5" key="1">
    <citation type="submission" date="2020-05" db="EMBL/GenBank/DDBJ databases">
        <authorList>
            <person name="Chiriac C."/>
            <person name="Salcher M."/>
            <person name="Ghai R."/>
            <person name="Kavagutti S V."/>
        </authorList>
    </citation>
    <scope>NUCLEOTIDE SEQUENCE</scope>
</reference>
<dbReference type="Gene3D" id="3.40.109.10">
    <property type="entry name" value="NADH Oxidase"/>
    <property type="match status" value="1"/>
</dbReference>
<dbReference type="InterPro" id="IPR000415">
    <property type="entry name" value="Nitroreductase-like"/>
</dbReference>
<dbReference type="CDD" id="cd02062">
    <property type="entry name" value="Nitro_FMN_reductase"/>
    <property type="match status" value="1"/>
</dbReference>
<proteinExistence type="predicted"/>
<sequence>MAREVVSVTDAMRTMPSSRAFTDAPIDDATLYRVLDSARFAPSGGNRQPWSVLVVRDASLRNQIAELAQQGWNEYAAYIRDGLVPFGGDEHGRWPGPRVDLDAAAATHSPNSLIDGIVSAPALLIILADLTKLAVLDAGLDRQSIVGGGSVYPFAHNIMLAARSEGLGGVMTTFLCRREAQVRSLLGFPEHIGIASMIALGEPVEAITRLKRRSVEEFTQIDRWGGEPFTV</sequence>
<evidence type="ECO:0000256" key="2">
    <source>
        <dbReference type="ARBA" id="ARBA00022643"/>
    </source>
</evidence>
<keyword evidence="3" id="KW-0560">Oxidoreductase</keyword>
<dbReference type="EMBL" id="CAEZWM010000289">
    <property type="protein sequence ID" value="CAB4674463.1"/>
    <property type="molecule type" value="Genomic_DNA"/>
</dbReference>
<evidence type="ECO:0000313" key="7">
    <source>
        <dbReference type="EMBL" id="CAB4979182.1"/>
    </source>
</evidence>